<feature type="binding site" evidence="4">
    <location>
        <position position="326"/>
    </location>
    <ligand>
        <name>Mn(2+)</name>
        <dbReference type="ChEBI" id="CHEBI:29035"/>
        <label>1</label>
    </ligand>
</feature>
<comment type="function">
    <text evidence="4">Isomerase that catalyzes the conversion of deoxy-ribose 1-phosphate (dRib-1-P) and ribose 1-phosphate (Rib-1-P) to deoxy-ribose 5-phosphate (dRib-5-P) and ribose 5-phosphate (Rib-5-P), respectively.</text>
</comment>
<dbReference type="Gene3D" id="3.30.70.1250">
    <property type="entry name" value="Phosphopentomutase"/>
    <property type="match status" value="1"/>
</dbReference>
<dbReference type="PANTHER" id="PTHR21110:SF0">
    <property type="entry name" value="PHOSPHOPENTOMUTASE"/>
    <property type="match status" value="1"/>
</dbReference>
<evidence type="ECO:0000256" key="3">
    <source>
        <dbReference type="ARBA" id="ARBA00023211"/>
    </source>
</evidence>
<keyword evidence="3 4" id="KW-0464">Manganese</keyword>
<dbReference type="InterPro" id="IPR024052">
    <property type="entry name" value="Phosphopentomutase_DeoB_cap_sf"/>
</dbReference>
<dbReference type="EC" id="5.4.2.7" evidence="4 5"/>
<dbReference type="InterPro" id="IPR017850">
    <property type="entry name" value="Alkaline_phosphatase_core_sf"/>
</dbReference>
<evidence type="ECO:0000256" key="1">
    <source>
        <dbReference type="ARBA" id="ARBA00010373"/>
    </source>
</evidence>
<name>A0ABN6MVQ5_9BACT</name>
<accession>A0ABN6MVQ5</accession>
<dbReference type="Pfam" id="PF01676">
    <property type="entry name" value="Metalloenzyme"/>
    <property type="match status" value="1"/>
</dbReference>
<feature type="domain" description="Metalloenzyme" evidence="6">
    <location>
        <begin position="5"/>
        <end position="375"/>
    </location>
</feature>
<feature type="binding site" evidence="4">
    <location>
        <position position="284"/>
    </location>
    <ligand>
        <name>Mn(2+)</name>
        <dbReference type="ChEBI" id="CHEBI:29035"/>
        <label>2</label>
    </ligand>
</feature>
<keyword evidence="4" id="KW-0963">Cytoplasm</keyword>
<dbReference type="Proteomes" id="UP001162891">
    <property type="component" value="Chromosome"/>
</dbReference>
<evidence type="ECO:0000256" key="2">
    <source>
        <dbReference type="ARBA" id="ARBA00022723"/>
    </source>
</evidence>
<dbReference type="NCBIfam" id="TIGR01696">
    <property type="entry name" value="deoB"/>
    <property type="match status" value="1"/>
</dbReference>
<dbReference type="InterPro" id="IPR006124">
    <property type="entry name" value="Metalloenzyme"/>
</dbReference>
<gene>
    <name evidence="4 7" type="primary">deoB</name>
    <name evidence="7" type="ORF">AMOR_36020</name>
</gene>
<comment type="similarity">
    <text evidence="1 4">Belongs to the phosphopentomutase family.</text>
</comment>
<keyword evidence="8" id="KW-1185">Reference proteome</keyword>
<dbReference type="RefSeq" id="WP_248353032.1">
    <property type="nucleotide sequence ID" value="NZ_AP025591.1"/>
</dbReference>
<evidence type="ECO:0000256" key="4">
    <source>
        <dbReference type="HAMAP-Rule" id="MF_00740"/>
    </source>
</evidence>
<comment type="catalytic activity">
    <reaction evidence="4">
        <text>2-deoxy-alpha-D-ribose 1-phosphate = 2-deoxy-D-ribose 5-phosphate</text>
        <dbReference type="Rhea" id="RHEA:27658"/>
        <dbReference type="ChEBI" id="CHEBI:57259"/>
        <dbReference type="ChEBI" id="CHEBI:62877"/>
        <dbReference type="EC" id="5.4.2.7"/>
    </reaction>
</comment>
<comment type="catalytic activity">
    <reaction evidence="4">
        <text>alpha-D-ribose 1-phosphate = D-ribose 5-phosphate</text>
        <dbReference type="Rhea" id="RHEA:18793"/>
        <dbReference type="ChEBI" id="CHEBI:57720"/>
        <dbReference type="ChEBI" id="CHEBI:78346"/>
        <dbReference type="EC" id="5.4.2.7"/>
    </reaction>
</comment>
<organism evidence="7 8">
    <name type="scientific">Anaeromyxobacter oryzae</name>
    <dbReference type="NCBI Taxonomy" id="2918170"/>
    <lineage>
        <taxon>Bacteria</taxon>
        <taxon>Pseudomonadati</taxon>
        <taxon>Myxococcota</taxon>
        <taxon>Myxococcia</taxon>
        <taxon>Myxococcales</taxon>
        <taxon>Cystobacterineae</taxon>
        <taxon>Anaeromyxobacteraceae</taxon>
        <taxon>Anaeromyxobacter</taxon>
    </lineage>
</organism>
<reference evidence="8" key="1">
    <citation type="journal article" date="2022" name="Int. J. Syst. Evol. Microbiol.">
        <title>Anaeromyxobacter oryzae sp. nov., Anaeromyxobacter diazotrophicus sp. nov. and Anaeromyxobacter paludicola sp. nov., isolated from paddy soils.</title>
        <authorList>
            <person name="Itoh H."/>
            <person name="Xu Z."/>
            <person name="Mise K."/>
            <person name="Masuda Y."/>
            <person name="Ushijima N."/>
            <person name="Hayakawa C."/>
            <person name="Shiratori Y."/>
            <person name="Senoo K."/>
        </authorList>
    </citation>
    <scope>NUCLEOTIDE SEQUENCE [LARGE SCALE GENOMIC DNA]</scope>
    <source>
        <strain evidence="8">Red232</strain>
    </source>
</reference>
<proteinExistence type="inferred from homology"/>
<dbReference type="InterPro" id="IPR010045">
    <property type="entry name" value="DeoB"/>
</dbReference>
<feature type="binding site" evidence="4">
    <location>
        <position position="12"/>
    </location>
    <ligand>
        <name>Mn(2+)</name>
        <dbReference type="ChEBI" id="CHEBI:29035"/>
        <label>1</label>
    </ligand>
</feature>
<keyword evidence="4" id="KW-0413">Isomerase</keyword>
<sequence length="389" mass="41949">MDRRRFVILVADSAGCGALPDARAYGDEGSDTIGNTSRAVGGLALPTLGRMGLGHVTAIQGVPPDPRPAAFHGRMAERSQGKDTITGHWEMMGIVLQEGLATFPRGFPPEIVEPFVRETGVPGVLGNVAASGTEIIQRLGEEHQRTGKPIVYTSADSVFQIAAHEETVPLETLYAWCHTARRLLDRFRVARVIARPFVGAPGKYVRTYHRKDFSIATPGRTVLEKLVDARVPVIGVGKIPDIFDRKGITEEIHTEGNADGLAKTEALLERVDHGLVFVNLVDFDMLYGHRNDPVGYARALEELDRALPRLVGKLRPGELLALTADHGCDPTTPSTDHSREYVPLVVHAADGGGGSLGTRGSFADLGATVADYFGVPVEVGTSFLPELRR</sequence>
<evidence type="ECO:0000259" key="6">
    <source>
        <dbReference type="Pfam" id="PF01676"/>
    </source>
</evidence>
<dbReference type="NCBIfam" id="NF003766">
    <property type="entry name" value="PRK05362.1"/>
    <property type="match status" value="1"/>
</dbReference>
<dbReference type="PANTHER" id="PTHR21110">
    <property type="entry name" value="PHOSPHOPENTOMUTASE"/>
    <property type="match status" value="1"/>
</dbReference>
<dbReference type="Gene3D" id="3.40.720.10">
    <property type="entry name" value="Alkaline Phosphatase, subunit A"/>
    <property type="match status" value="1"/>
</dbReference>
<dbReference type="PIRSF" id="PIRSF001491">
    <property type="entry name" value="Ppentomutase"/>
    <property type="match status" value="1"/>
</dbReference>
<feature type="binding site" evidence="4">
    <location>
        <position position="325"/>
    </location>
    <ligand>
        <name>Mn(2+)</name>
        <dbReference type="ChEBI" id="CHEBI:29035"/>
        <label>1</label>
    </ligand>
</feature>
<feature type="binding site" evidence="4">
    <location>
        <position position="337"/>
    </location>
    <ligand>
        <name>Mn(2+)</name>
        <dbReference type="ChEBI" id="CHEBI:29035"/>
        <label>2</label>
    </ligand>
</feature>
<evidence type="ECO:0000313" key="7">
    <source>
        <dbReference type="EMBL" id="BDG04606.1"/>
    </source>
</evidence>
<feature type="binding site" evidence="4">
    <location>
        <position position="289"/>
    </location>
    <ligand>
        <name>Mn(2+)</name>
        <dbReference type="ChEBI" id="CHEBI:29035"/>
        <label>2</label>
    </ligand>
</feature>
<keyword evidence="2 4" id="KW-0479">Metal-binding</keyword>
<comment type="cofactor">
    <cofactor evidence="4">
        <name>Mn(2+)</name>
        <dbReference type="ChEBI" id="CHEBI:29035"/>
    </cofactor>
    <text evidence="4">Binds 2 manganese ions.</text>
</comment>
<dbReference type="CDD" id="cd16009">
    <property type="entry name" value="PPM"/>
    <property type="match status" value="1"/>
</dbReference>
<evidence type="ECO:0000256" key="5">
    <source>
        <dbReference type="NCBIfam" id="TIGR01696"/>
    </source>
</evidence>
<dbReference type="SUPFAM" id="SSF53649">
    <property type="entry name" value="Alkaline phosphatase-like"/>
    <property type="match status" value="1"/>
</dbReference>
<comment type="pathway">
    <text evidence="4">Carbohydrate degradation; 2-deoxy-D-ribose 1-phosphate degradation; D-glyceraldehyde 3-phosphate and acetaldehyde from 2-deoxy-alpha-D-ribose 1-phosphate: step 1/2.</text>
</comment>
<dbReference type="HAMAP" id="MF_00740">
    <property type="entry name" value="Phosphopentomut"/>
    <property type="match status" value="1"/>
</dbReference>
<dbReference type="SUPFAM" id="SSF143856">
    <property type="entry name" value="DeoB insert domain-like"/>
    <property type="match status" value="1"/>
</dbReference>
<evidence type="ECO:0000313" key="8">
    <source>
        <dbReference type="Proteomes" id="UP001162891"/>
    </source>
</evidence>
<protein>
    <recommendedName>
        <fullName evidence="4 5">Phosphopentomutase</fullName>
        <ecNumber evidence="4 5">5.4.2.7</ecNumber>
    </recommendedName>
    <alternativeName>
        <fullName evidence="4">Phosphodeoxyribomutase</fullName>
    </alternativeName>
</protein>
<comment type="subcellular location">
    <subcellularLocation>
        <location evidence="4">Cytoplasm</location>
    </subcellularLocation>
</comment>
<dbReference type="EMBL" id="AP025591">
    <property type="protein sequence ID" value="BDG04606.1"/>
    <property type="molecule type" value="Genomic_DNA"/>
</dbReference>